<evidence type="ECO:0000259" key="1">
    <source>
        <dbReference type="Pfam" id="PF12684"/>
    </source>
</evidence>
<protein>
    <recommendedName>
        <fullName evidence="1">Putative exodeoxyribonuclease 8 PDDEXK-like domain-containing protein</fullName>
    </recommendedName>
</protein>
<dbReference type="EMBL" id="MT144591">
    <property type="protein sequence ID" value="QJH93772.1"/>
    <property type="molecule type" value="Genomic_DNA"/>
</dbReference>
<dbReference type="InterPro" id="IPR024432">
    <property type="entry name" value="Put_RecE_PDDEXK-like_dom"/>
</dbReference>
<feature type="domain" description="Putative exodeoxyribonuclease 8 PDDEXK-like" evidence="1">
    <location>
        <begin position="40"/>
        <end position="286"/>
    </location>
</feature>
<organism evidence="2">
    <name type="scientific">viral metagenome</name>
    <dbReference type="NCBI Taxonomy" id="1070528"/>
    <lineage>
        <taxon>unclassified sequences</taxon>
        <taxon>metagenomes</taxon>
        <taxon>organismal metagenomes</taxon>
    </lineage>
</organism>
<proteinExistence type="predicted"/>
<gene>
    <name evidence="2" type="ORF">TM448A00065_0041</name>
    <name evidence="3" type="ORF">TM448B00134_0066</name>
</gene>
<dbReference type="AlphaFoldDB" id="A0A6H1Z9N2"/>
<dbReference type="EMBL" id="MT143972">
    <property type="protein sequence ID" value="QJA43995.1"/>
    <property type="molecule type" value="Genomic_DNA"/>
</dbReference>
<reference evidence="2" key="1">
    <citation type="submission" date="2020-03" db="EMBL/GenBank/DDBJ databases">
        <title>The deep terrestrial virosphere.</title>
        <authorList>
            <person name="Holmfeldt K."/>
            <person name="Nilsson E."/>
            <person name="Simone D."/>
            <person name="Lopez-Fernandez M."/>
            <person name="Wu X."/>
            <person name="de Brujin I."/>
            <person name="Lundin D."/>
            <person name="Andersson A."/>
            <person name="Bertilsson S."/>
            <person name="Dopson M."/>
        </authorList>
    </citation>
    <scope>NUCLEOTIDE SEQUENCE</scope>
    <source>
        <strain evidence="2">TM448A00065</strain>
        <strain evidence="3">TM448B00134</strain>
    </source>
</reference>
<evidence type="ECO:0000313" key="3">
    <source>
        <dbReference type="EMBL" id="QJH93772.1"/>
    </source>
</evidence>
<evidence type="ECO:0000313" key="2">
    <source>
        <dbReference type="EMBL" id="QJA43995.1"/>
    </source>
</evidence>
<sequence length="310" mass="34657">MKFTDYATLPAANWSSLKQLEPSTGGSPLWCRWCQDHPRADTPAFQLGRATHTAVLEPEEFEGRYVVIDGLLPDGWEDIYQNPAQYAVYPGAVRRGKQWDHFVVDHGEDPRPIILQSHFDKSMEIGRQMEGREPLSRDHYDTAQIIGAAVKASPSSALLVDGQAEVTVQWTDEKTGLDCKCRPDYLRKDMLIDFKTAKRVDPRGFDRAAGDYLYHAQLAFYREGCTRAGLLDPGADVVIIPAQSQPPYEAAGPVDLKEQELAAGDVVWRWCLDRLAACLAADWWPGASPDRRKMELKPWAAGVIEEVSDG</sequence>
<dbReference type="InterPro" id="IPR011604">
    <property type="entry name" value="PDDEXK-like_dom_sf"/>
</dbReference>
<name>A0A6H1Z9N2_9ZZZZ</name>
<accession>A0A6H1Z9N2</accession>
<dbReference type="Pfam" id="PF12684">
    <property type="entry name" value="DUF3799"/>
    <property type="match status" value="1"/>
</dbReference>
<dbReference type="Gene3D" id="3.90.320.10">
    <property type="match status" value="1"/>
</dbReference>